<keyword evidence="5" id="KW-1185">Reference proteome</keyword>
<name>A0A1L7X663_9HELO</name>
<dbReference type="InterPro" id="IPR039298">
    <property type="entry name" value="ACOT13"/>
</dbReference>
<dbReference type="OrthoDB" id="46529at2759"/>
<reference evidence="4 5" key="1">
    <citation type="submission" date="2016-03" db="EMBL/GenBank/DDBJ databases">
        <authorList>
            <person name="Ploux O."/>
        </authorList>
    </citation>
    <scope>NUCLEOTIDE SEQUENCE [LARGE SCALE GENOMIC DNA]</scope>
    <source>
        <strain evidence="4 5">UAMH 11012</strain>
    </source>
</reference>
<sequence length="157" mass="16399">MASTTELEHVKGVWDRMKGNSPIYDFLLSDVAIISATKGTVTAQLTLGNNHVNSRGTIHGAVSAALVDWSGGLAIATHGLEKTGASIDIHVTYIGTAQVGETIHIESTANKVGRSMAFTTIRISKLVDGQPGPMVATASHTKYISQPAPKNTGSSKS</sequence>
<evidence type="ECO:0000313" key="5">
    <source>
        <dbReference type="Proteomes" id="UP000184330"/>
    </source>
</evidence>
<organism evidence="4 5">
    <name type="scientific">Phialocephala subalpina</name>
    <dbReference type="NCBI Taxonomy" id="576137"/>
    <lineage>
        <taxon>Eukaryota</taxon>
        <taxon>Fungi</taxon>
        <taxon>Dikarya</taxon>
        <taxon>Ascomycota</taxon>
        <taxon>Pezizomycotina</taxon>
        <taxon>Leotiomycetes</taxon>
        <taxon>Helotiales</taxon>
        <taxon>Mollisiaceae</taxon>
        <taxon>Phialocephala</taxon>
        <taxon>Phialocephala fortinii species complex</taxon>
    </lineage>
</organism>
<accession>A0A1L7X663</accession>
<dbReference type="FunFam" id="3.10.129.10:FF:000033">
    <property type="entry name" value="acyl-coenzyme A thioesterase 13"/>
    <property type="match status" value="1"/>
</dbReference>
<dbReference type="STRING" id="576137.A0A1L7X663"/>
<keyword evidence="2" id="KW-0378">Hydrolase</keyword>
<feature type="domain" description="Thioesterase" evidence="3">
    <location>
        <begin position="56"/>
        <end position="126"/>
    </location>
</feature>
<dbReference type="CDD" id="cd03443">
    <property type="entry name" value="PaaI_thioesterase"/>
    <property type="match status" value="1"/>
</dbReference>
<dbReference type="PANTHER" id="PTHR21660">
    <property type="entry name" value="THIOESTERASE SUPERFAMILY MEMBER-RELATED"/>
    <property type="match status" value="1"/>
</dbReference>
<evidence type="ECO:0000313" key="4">
    <source>
        <dbReference type="EMBL" id="CZR60506.1"/>
    </source>
</evidence>
<dbReference type="InterPro" id="IPR006683">
    <property type="entry name" value="Thioestr_dom"/>
</dbReference>
<dbReference type="NCBIfam" id="TIGR00369">
    <property type="entry name" value="unchar_dom_1"/>
    <property type="match status" value="1"/>
</dbReference>
<evidence type="ECO:0000256" key="2">
    <source>
        <dbReference type="ARBA" id="ARBA00022801"/>
    </source>
</evidence>
<dbReference type="GO" id="GO:0047617">
    <property type="term" value="F:fatty acyl-CoA hydrolase activity"/>
    <property type="evidence" value="ECO:0007669"/>
    <property type="project" value="InterPro"/>
</dbReference>
<dbReference type="Gene3D" id="3.10.129.10">
    <property type="entry name" value="Hotdog Thioesterase"/>
    <property type="match status" value="1"/>
</dbReference>
<dbReference type="Proteomes" id="UP000184330">
    <property type="component" value="Unassembled WGS sequence"/>
</dbReference>
<dbReference type="SUPFAM" id="SSF54637">
    <property type="entry name" value="Thioesterase/thiol ester dehydrase-isomerase"/>
    <property type="match status" value="1"/>
</dbReference>
<comment type="similarity">
    <text evidence="1">Belongs to the thioesterase PaaI family.</text>
</comment>
<dbReference type="AlphaFoldDB" id="A0A1L7X663"/>
<proteinExistence type="inferred from homology"/>
<evidence type="ECO:0000256" key="1">
    <source>
        <dbReference type="ARBA" id="ARBA00008324"/>
    </source>
</evidence>
<dbReference type="PANTHER" id="PTHR21660:SF11">
    <property type="entry name" value="FAMILY PROTEIN, PUTATIVE (AFU_ORTHOLOGUE AFUA_4G04355)-RELATED"/>
    <property type="match status" value="1"/>
</dbReference>
<dbReference type="InterPro" id="IPR029069">
    <property type="entry name" value="HotDog_dom_sf"/>
</dbReference>
<protein>
    <submittedName>
        <fullName evidence="4">Probable thioesterase superfamily member 2</fullName>
    </submittedName>
</protein>
<dbReference type="EMBL" id="FJOG01000016">
    <property type="protein sequence ID" value="CZR60506.1"/>
    <property type="molecule type" value="Genomic_DNA"/>
</dbReference>
<evidence type="ECO:0000259" key="3">
    <source>
        <dbReference type="Pfam" id="PF03061"/>
    </source>
</evidence>
<gene>
    <name evidence="4" type="ORF">PAC_10402</name>
</gene>
<dbReference type="InterPro" id="IPR003736">
    <property type="entry name" value="PAAI_dom"/>
</dbReference>
<dbReference type="Pfam" id="PF03061">
    <property type="entry name" value="4HBT"/>
    <property type="match status" value="1"/>
</dbReference>